<dbReference type="InterPro" id="IPR037107">
    <property type="entry name" value="Put_OMP_sf"/>
</dbReference>
<dbReference type="OrthoDB" id="7721289at2"/>
<dbReference type="RefSeq" id="WP_043752108.1">
    <property type="nucleotide sequence ID" value="NZ_AQQX01000009.1"/>
</dbReference>
<comment type="caution">
    <text evidence="1">The sequence shown here is derived from an EMBL/GenBank/DDBJ whole genome shotgun (WGS) entry which is preliminary data.</text>
</comment>
<dbReference type="eggNOG" id="ENOG502Z7MF">
    <property type="taxonomic scope" value="Bacteria"/>
</dbReference>
<sequence>MRPFFTAALILILSTLGLRADPVERSYIGYGRLIVNDSLGDFRDRWRTGSVAASHVWGPDWTGALPGRPFDILEFRVLAEVIYPLSYNAPRAGDRPYAAAWSFGMHTHFQRGGWDLATGADLVITGPQTGLPDFARALHEVLSLPKPSRAVLAGQVPNGFHAAAVVEAGRDLPLGGATLRPFVELRAGVETLARIGFDLTLGPAGQGELLVRDPVTGHRYRTITGDATGVSFVAGADIARVTDSLYLPASTNTLTDSRHRLRAGLHWQGEKWQAFYGLTWLGPEFVGQQSGQLVGAVRIKFTF</sequence>
<keyword evidence="2" id="KW-1185">Reference proteome</keyword>
<dbReference type="EMBL" id="AQQX01000009">
    <property type="protein sequence ID" value="KGM47602.1"/>
    <property type="molecule type" value="Genomic_DNA"/>
</dbReference>
<proteinExistence type="predicted"/>
<gene>
    <name evidence="1" type="ORF">ATO9_17335</name>
</gene>
<reference evidence="1 2" key="1">
    <citation type="journal article" date="2015" name="Antonie Van Leeuwenhoek">
        <title>Pseudooceanicola atlanticus gen. nov. sp. nov., isolated from surface seawater of the Atlantic Ocean and reclassification of Oceanicola batsensis, Oceanicola marinus, Oceanicola nitratireducens, Oceanicola nanhaiensis, Oceanicola antarcticus and Oceanicola flagellatus, as Pseudooceanicola batsensis comb. nov., Pseudooceanicola marinus comb. nov., Pseudooceanicola nitratireducens comb. nov., Pseudooceanicola nanhaiensis comb. nov., Pseudooceanicola antarcticus comb. nov., and Pseudooceanicola flagellatus comb. nov.</title>
        <authorList>
            <person name="Lai Q."/>
            <person name="Li G."/>
            <person name="Liu X."/>
            <person name="Du Y."/>
            <person name="Sun F."/>
            <person name="Shao Z."/>
        </authorList>
    </citation>
    <scope>NUCLEOTIDE SEQUENCE [LARGE SCALE GENOMIC DNA]</scope>
    <source>
        <strain evidence="1 2">22II-s11g</strain>
    </source>
</reference>
<name>A0A0A0EEF1_9RHOB</name>
<dbReference type="AlphaFoldDB" id="A0A0A0EEF1"/>
<organism evidence="1 2">
    <name type="scientific">Pseudooceanicola atlanticus</name>
    <dbReference type="NCBI Taxonomy" id="1461694"/>
    <lineage>
        <taxon>Bacteria</taxon>
        <taxon>Pseudomonadati</taxon>
        <taxon>Pseudomonadota</taxon>
        <taxon>Alphaproteobacteria</taxon>
        <taxon>Rhodobacterales</taxon>
        <taxon>Paracoccaceae</taxon>
        <taxon>Pseudooceanicola</taxon>
    </lineage>
</organism>
<accession>A0A0A0EEF1</accession>
<dbReference type="Gene3D" id="2.40.128.140">
    <property type="entry name" value="Outer membrane protein"/>
    <property type="match status" value="1"/>
</dbReference>
<evidence type="ECO:0000313" key="2">
    <source>
        <dbReference type="Proteomes" id="UP000030004"/>
    </source>
</evidence>
<dbReference type="Proteomes" id="UP000030004">
    <property type="component" value="Unassembled WGS sequence"/>
</dbReference>
<protein>
    <recommendedName>
        <fullName evidence="3">Lipid A deacylase LpxR family protein</fullName>
    </recommendedName>
</protein>
<evidence type="ECO:0000313" key="1">
    <source>
        <dbReference type="EMBL" id="KGM47602.1"/>
    </source>
</evidence>
<dbReference type="STRING" id="1461694.ATO9_17335"/>
<evidence type="ECO:0008006" key="3">
    <source>
        <dbReference type="Google" id="ProtNLM"/>
    </source>
</evidence>